<organism evidence="2 3">
    <name type="scientific">Ancylostoma caninum</name>
    <name type="common">Dog hookworm</name>
    <dbReference type="NCBI Taxonomy" id="29170"/>
    <lineage>
        <taxon>Eukaryota</taxon>
        <taxon>Metazoa</taxon>
        <taxon>Ecdysozoa</taxon>
        <taxon>Nematoda</taxon>
        <taxon>Chromadorea</taxon>
        <taxon>Rhabditida</taxon>
        <taxon>Rhabditina</taxon>
        <taxon>Rhabditomorpha</taxon>
        <taxon>Strongyloidea</taxon>
        <taxon>Ancylostomatidae</taxon>
        <taxon>Ancylostomatinae</taxon>
        <taxon>Ancylostoma</taxon>
    </lineage>
</organism>
<keyword evidence="1" id="KW-0812">Transmembrane</keyword>
<proteinExistence type="predicted"/>
<comment type="caution">
    <text evidence="2">The sequence shown here is derived from an EMBL/GenBank/DDBJ whole genome shotgun (WGS) entry which is preliminary data.</text>
</comment>
<keyword evidence="1" id="KW-0472">Membrane</keyword>
<gene>
    <name evidence="2" type="ORF">ANCCAN_16830</name>
</gene>
<accession>A0A368G2R9</accession>
<keyword evidence="1" id="KW-1133">Transmembrane helix</keyword>
<evidence type="ECO:0000313" key="3">
    <source>
        <dbReference type="Proteomes" id="UP000252519"/>
    </source>
</evidence>
<dbReference type="OrthoDB" id="5826764at2759"/>
<dbReference type="Proteomes" id="UP000252519">
    <property type="component" value="Unassembled WGS sequence"/>
</dbReference>
<protein>
    <submittedName>
        <fullName evidence="2">Uncharacterized protein</fullName>
    </submittedName>
</protein>
<name>A0A368G2R9_ANCCA</name>
<feature type="transmembrane region" description="Helical" evidence="1">
    <location>
        <begin position="188"/>
        <end position="210"/>
    </location>
</feature>
<keyword evidence="3" id="KW-1185">Reference proteome</keyword>
<evidence type="ECO:0000256" key="1">
    <source>
        <dbReference type="SAM" id="Phobius"/>
    </source>
</evidence>
<sequence>MTPFQSLLHKQLVSIRNVQVLPSEIATKYLAADAHDSQKNVFFMLDALSRFDSVLWLNHDLEFLSKNLDEVLNKSTSSITTIGREYAAWERKNAFIPYFPGTRASTKNYTMLLLRDGAQPTLHWIAKCAAEPLRRCWDCRNYAGDAIDCMSGLLARLSLDSRVEHRPMPIDSVQHQRWEPPGCDARCIAYTFLSIILFLFIAIALALLMFSRATSKSK</sequence>
<dbReference type="EMBL" id="JOJR01000483">
    <property type="protein sequence ID" value="RCN37265.1"/>
    <property type="molecule type" value="Genomic_DNA"/>
</dbReference>
<dbReference type="AlphaFoldDB" id="A0A368G2R9"/>
<reference evidence="2 3" key="1">
    <citation type="submission" date="2014-10" db="EMBL/GenBank/DDBJ databases">
        <title>Draft genome of the hookworm Ancylostoma caninum.</title>
        <authorList>
            <person name="Mitreva M."/>
        </authorList>
    </citation>
    <scope>NUCLEOTIDE SEQUENCE [LARGE SCALE GENOMIC DNA]</scope>
    <source>
        <strain evidence="2 3">Baltimore</strain>
    </source>
</reference>
<evidence type="ECO:0000313" key="2">
    <source>
        <dbReference type="EMBL" id="RCN37265.1"/>
    </source>
</evidence>